<organism evidence="1 2">
    <name type="scientific">Cylindrospermum stagnale PCC 7417</name>
    <dbReference type="NCBI Taxonomy" id="56107"/>
    <lineage>
        <taxon>Bacteria</taxon>
        <taxon>Bacillati</taxon>
        <taxon>Cyanobacteriota</taxon>
        <taxon>Cyanophyceae</taxon>
        <taxon>Nostocales</taxon>
        <taxon>Nostocaceae</taxon>
        <taxon>Cylindrospermum</taxon>
    </lineage>
</organism>
<dbReference type="Proteomes" id="UP000010475">
    <property type="component" value="Chromosome"/>
</dbReference>
<protein>
    <submittedName>
        <fullName evidence="1">Uncharacterized protein</fullName>
    </submittedName>
</protein>
<dbReference type="EMBL" id="CP003642">
    <property type="protein sequence ID" value="AFZ24769.1"/>
    <property type="molecule type" value="Genomic_DNA"/>
</dbReference>
<keyword evidence="2" id="KW-1185">Reference proteome</keyword>
<sequence>MLEVSISNFLSSFKIFRRIKGGSWYLIYNDAASYQNNKGKKIWVDQAAYQVAIDFFPALAEEKY</sequence>
<accession>K9WY72</accession>
<dbReference type="KEGG" id="csg:Cylst_2563"/>
<name>K9WY72_9NOST</name>
<reference evidence="1 2" key="1">
    <citation type="submission" date="2012-06" db="EMBL/GenBank/DDBJ databases">
        <title>Finished chromosome of genome of Cylindrospermum stagnale PCC 7417.</title>
        <authorList>
            <consortium name="US DOE Joint Genome Institute"/>
            <person name="Gugger M."/>
            <person name="Coursin T."/>
            <person name="Rippka R."/>
            <person name="Tandeau De Marsac N."/>
            <person name="Huntemann M."/>
            <person name="Wei C.-L."/>
            <person name="Han J."/>
            <person name="Detter J.C."/>
            <person name="Han C."/>
            <person name="Tapia R."/>
            <person name="Chen A."/>
            <person name="Kyrpides N."/>
            <person name="Mavromatis K."/>
            <person name="Markowitz V."/>
            <person name="Szeto E."/>
            <person name="Ivanova N."/>
            <person name="Pagani I."/>
            <person name="Pati A."/>
            <person name="Goodwin L."/>
            <person name="Nordberg H.P."/>
            <person name="Cantor M.N."/>
            <person name="Hua S.X."/>
            <person name="Woyke T."/>
            <person name="Kerfeld C.A."/>
        </authorList>
    </citation>
    <scope>NUCLEOTIDE SEQUENCE [LARGE SCALE GENOMIC DNA]</scope>
    <source>
        <strain evidence="1 2">PCC 7417</strain>
    </source>
</reference>
<gene>
    <name evidence="1" type="ORF">Cylst_2563</name>
</gene>
<evidence type="ECO:0000313" key="2">
    <source>
        <dbReference type="Proteomes" id="UP000010475"/>
    </source>
</evidence>
<dbReference type="HOGENOM" id="CLU_2860239_0_0_3"/>
<proteinExistence type="predicted"/>
<evidence type="ECO:0000313" key="1">
    <source>
        <dbReference type="EMBL" id="AFZ24769.1"/>
    </source>
</evidence>
<dbReference type="AlphaFoldDB" id="K9WY72"/>